<dbReference type="Proteomes" id="UP000001946">
    <property type="component" value="Chromosome"/>
</dbReference>
<dbReference type="InterPro" id="IPR003593">
    <property type="entry name" value="AAA+_ATPase"/>
</dbReference>
<dbReference type="InterPro" id="IPR027417">
    <property type="entry name" value="P-loop_NTPase"/>
</dbReference>
<dbReference type="eggNOG" id="COG1120">
    <property type="taxonomic scope" value="Bacteria"/>
</dbReference>
<dbReference type="GO" id="GO:0016887">
    <property type="term" value="F:ATP hydrolysis activity"/>
    <property type="evidence" value="ECO:0007669"/>
    <property type="project" value="InterPro"/>
</dbReference>
<sequence length="265" mass="29300">MMLKVNNLNFSYKGYKKSKGSHKVFSGFSLEFAKGFNVILGPNGAGKSTLIKAIFGLLDYEGEIFYGQESLTAMCTEDKIKLMSYLPQMDVDLSTLTVLEMVILGRLPELSHKVSDEDLDIVMDTLRSLNIEHLAPRNFSELSGGQKKLVFIAQTLVRNPKVLLLDEPVNSLDLQKQLELCQLLQRVVAEQNVDLIVVLHDINLAARYAQHIVVVDGKGSLYSAGEPREVITAAMLQEVYGVIANITYDEQGVPIIAPVCSVRGI</sequence>
<organism evidence="5 6">
    <name type="scientific">Desulfitobacterium hafniense (strain Y51)</name>
    <dbReference type="NCBI Taxonomy" id="138119"/>
    <lineage>
        <taxon>Bacteria</taxon>
        <taxon>Bacillati</taxon>
        <taxon>Bacillota</taxon>
        <taxon>Clostridia</taxon>
        <taxon>Eubacteriales</taxon>
        <taxon>Desulfitobacteriaceae</taxon>
        <taxon>Desulfitobacterium</taxon>
    </lineage>
</organism>
<evidence type="ECO:0000313" key="6">
    <source>
        <dbReference type="Proteomes" id="UP000001946"/>
    </source>
</evidence>
<dbReference type="Pfam" id="PF00005">
    <property type="entry name" value="ABC_tran"/>
    <property type="match status" value="1"/>
</dbReference>
<dbReference type="InterPro" id="IPR050153">
    <property type="entry name" value="Metal_Ion_Import_ABC"/>
</dbReference>
<dbReference type="Gene3D" id="3.40.50.300">
    <property type="entry name" value="P-loop containing nucleotide triphosphate hydrolases"/>
    <property type="match status" value="1"/>
</dbReference>
<protein>
    <recommendedName>
        <fullName evidence="4">ABC transporter domain-containing protein</fullName>
    </recommendedName>
</protein>
<dbReference type="InterPro" id="IPR017871">
    <property type="entry name" value="ABC_transporter-like_CS"/>
</dbReference>
<dbReference type="FunFam" id="3.40.50.300:FF:000134">
    <property type="entry name" value="Iron-enterobactin ABC transporter ATP-binding protein"/>
    <property type="match status" value="1"/>
</dbReference>
<dbReference type="InterPro" id="IPR003439">
    <property type="entry name" value="ABC_transporter-like_ATP-bd"/>
</dbReference>
<dbReference type="CDD" id="cd03214">
    <property type="entry name" value="ABC_Iron-Siderophores_B12_Hemin"/>
    <property type="match status" value="1"/>
</dbReference>
<dbReference type="PROSITE" id="PS00211">
    <property type="entry name" value="ABC_TRANSPORTER_1"/>
    <property type="match status" value="1"/>
</dbReference>
<dbReference type="SMART" id="SM00382">
    <property type="entry name" value="AAA"/>
    <property type="match status" value="1"/>
</dbReference>
<accession>Q252B4</accession>
<dbReference type="EMBL" id="AP008230">
    <property type="protein sequence ID" value="BAE81878.1"/>
    <property type="molecule type" value="Genomic_DNA"/>
</dbReference>
<reference evidence="5 6" key="1">
    <citation type="journal article" date="2006" name="J. Bacteriol.">
        <title>Complete genome sequence of the dehalorespiring bacterium Desulfitobacterium hafniense Y51 and comparison with Dehalococcoides ethenogenes 195.</title>
        <authorList>
            <person name="Nonaka H."/>
            <person name="Keresztes G."/>
            <person name="Shinoda Y."/>
            <person name="Ikenaga Y."/>
            <person name="Abe M."/>
            <person name="Naito K."/>
            <person name="Inatomi K."/>
            <person name="Furukawa K."/>
            <person name="Inui M."/>
            <person name="Yukawa H."/>
        </authorList>
    </citation>
    <scope>NUCLEOTIDE SEQUENCE [LARGE SCALE GENOMIC DNA]</scope>
    <source>
        <strain evidence="5 6">Y51</strain>
    </source>
</reference>
<proteinExistence type="predicted"/>
<evidence type="ECO:0000256" key="2">
    <source>
        <dbReference type="ARBA" id="ARBA00022741"/>
    </source>
</evidence>
<dbReference type="PANTHER" id="PTHR42734">
    <property type="entry name" value="METAL TRANSPORT SYSTEM ATP-BINDING PROTEIN TM_0124-RELATED"/>
    <property type="match status" value="1"/>
</dbReference>
<keyword evidence="2" id="KW-0547">Nucleotide-binding</keyword>
<evidence type="ECO:0000256" key="3">
    <source>
        <dbReference type="ARBA" id="ARBA00022840"/>
    </source>
</evidence>
<keyword evidence="3" id="KW-0067">ATP-binding</keyword>
<keyword evidence="1" id="KW-0813">Transport</keyword>
<evidence type="ECO:0000313" key="5">
    <source>
        <dbReference type="EMBL" id="BAE81878.1"/>
    </source>
</evidence>
<evidence type="ECO:0000256" key="1">
    <source>
        <dbReference type="ARBA" id="ARBA00022448"/>
    </source>
</evidence>
<dbReference type="STRING" id="138119.DSY0089"/>
<dbReference type="AlphaFoldDB" id="Q252B4"/>
<keyword evidence="6" id="KW-1185">Reference proteome</keyword>
<evidence type="ECO:0000259" key="4">
    <source>
        <dbReference type="PROSITE" id="PS50893"/>
    </source>
</evidence>
<dbReference type="PANTHER" id="PTHR42734:SF21">
    <property type="entry name" value="IRON ABC TRANSPORTER, ATP-BINDING PROTEIN"/>
    <property type="match status" value="1"/>
</dbReference>
<dbReference type="KEGG" id="dsy:DSY0089"/>
<feature type="domain" description="ABC transporter" evidence="4">
    <location>
        <begin position="3"/>
        <end position="243"/>
    </location>
</feature>
<name>Q252B4_DESHY</name>
<dbReference type="GO" id="GO:0005524">
    <property type="term" value="F:ATP binding"/>
    <property type="evidence" value="ECO:0007669"/>
    <property type="project" value="UniProtKB-KW"/>
</dbReference>
<dbReference type="PROSITE" id="PS50893">
    <property type="entry name" value="ABC_TRANSPORTER_2"/>
    <property type="match status" value="1"/>
</dbReference>
<dbReference type="HOGENOM" id="CLU_000604_1_11_9"/>
<dbReference type="SUPFAM" id="SSF52540">
    <property type="entry name" value="P-loop containing nucleoside triphosphate hydrolases"/>
    <property type="match status" value="1"/>
</dbReference>
<gene>
    <name evidence="5" type="ordered locus">DSY0089</name>
</gene>